<accession>A0AAV7VDZ9</accession>
<evidence type="ECO:0000256" key="1">
    <source>
        <dbReference type="SAM" id="MobiDB-lite"/>
    </source>
</evidence>
<protein>
    <submittedName>
        <fullName evidence="2">Uncharacterized protein</fullName>
    </submittedName>
</protein>
<feature type="compositionally biased region" description="Low complexity" evidence="1">
    <location>
        <begin position="121"/>
        <end position="131"/>
    </location>
</feature>
<feature type="compositionally biased region" description="Polar residues" evidence="1">
    <location>
        <begin position="74"/>
        <end position="93"/>
    </location>
</feature>
<proteinExistence type="predicted"/>
<evidence type="ECO:0000313" key="2">
    <source>
        <dbReference type="EMBL" id="KAJ1198700.1"/>
    </source>
</evidence>
<dbReference type="EMBL" id="JANPWB010000003">
    <property type="protein sequence ID" value="KAJ1198700.1"/>
    <property type="molecule type" value="Genomic_DNA"/>
</dbReference>
<feature type="region of interest" description="Disordered" evidence="1">
    <location>
        <begin position="45"/>
        <end position="169"/>
    </location>
</feature>
<organism evidence="2 3">
    <name type="scientific">Pleurodeles waltl</name>
    <name type="common">Iberian ribbed newt</name>
    <dbReference type="NCBI Taxonomy" id="8319"/>
    <lineage>
        <taxon>Eukaryota</taxon>
        <taxon>Metazoa</taxon>
        <taxon>Chordata</taxon>
        <taxon>Craniata</taxon>
        <taxon>Vertebrata</taxon>
        <taxon>Euteleostomi</taxon>
        <taxon>Amphibia</taxon>
        <taxon>Batrachia</taxon>
        <taxon>Caudata</taxon>
        <taxon>Salamandroidea</taxon>
        <taxon>Salamandridae</taxon>
        <taxon>Pleurodelinae</taxon>
        <taxon>Pleurodeles</taxon>
    </lineage>
</organism>
<dbReference type="AlphaFoldDB" id="A0AAV7VDZ9"/>
<name>A0AAV7VDZ9_PLEWA</name>
<sequence length="267" mass="28275">MALGQSTTTPVPTPNFSFATTAPPDLGHDPATSTCLIVFDCAPQAAQSSPSHQHLKHPHSRETQRPHQPPESGPRTQGQNLTSPPYLVSTLTPVDQVLHRQPTTRSAKVTQREGRGESRAPRGPTRPSSGSPEPPRPLRHSPPKAADYAASLSRQEGLSGHPTPGTVPTTVLERALNRGGERGGLLHDTTADMAPPEHPNDRCLGGHPGPWGKAQASPIQRSGREHAVTLRGQLDPSLRTATAAATTGGSRQHQAFPHPLIARPAPS</sequence>
<feature type="compositionally biased region" description="Basic and acidic residues" evidence="1">
    <location>
        <begin position="110"/>
        <end position="120"/>
    </location>
</feature>
<reference evidence="2" key="1">
    <citation type="journal article" date="2022" name="bioRxiv">
        <title>Sequencing and chromosome-scale assembly of the giantPleurodeles waltlgenome.</title>
        <authorList>
            <person name="Brown T."/>
            <person name="Elewa A."/>
            <person name="Iarovenko S."/>
            <person name="Subramanian E."/>
            <person name="Araus A.J."/>
            <person name="Petzold A."/>
            <person name="Susuki M."/>
            <person name="Suzuki K.-i.T."/>
            <person name="Hayashi T."/>
            <person name="Toyoda A."/>
            <person name="Oliveira C."/>
            <person name="Osipova E."/>
            <person name="Leigh N.D."/>
            <person name="Simon A."/>
            <person name="Yun M.H."/>
        </authorList>
    </citation>
    <scope>NUCLEOTIDE SEQUENCE</scope>
    <source>
        <strain evidence="2">20211129_DDA</strain>
        <tissue evidence="2">Liver</tissue>
    </source>
</reference>
<comment type="caution">
    <text evidence="2">The sequence shown here is derived from an EMBL/GenBank/DDBJ whole genome shotgun (WGS) entry which is preliminary data.</text>
</comment>
<feature type="region of interest" description="Disordered" evidence="1">
    <location>
        <begin position="204"/>
        <end position="267"/>
    </location>
</feature>
<gene>
    <name evidence="2" type="ORF">NDU88_002539</name>
</gene>
<evidence type="ECO:0000313" key="3">
    <source>
        <dbReference type="Proteomes" id="UP001066276"/>
    </source>
</evidence>
<dbReference type="Proteomes" id="UP001066276">
    <property type="component" value="Chromosome 2_1"/>
</dbReference>
<keyword evidence="3" id="KW-1185">Reference proteome</keyword>
<feature type="compositionally biased region" description="Polar residues" evidence="1">
    <location>
        <begin position="1"/>
        <end position="20"/>
    </location>
</feature>
<feature type="region of interest" description="Disordered" evidence="1">
    <location>
        <begin position="1"/>
        <end position="32"/>
    </location>
</feature>